<gene>
    <name evidence="1" type="ORF">S03H2_72178</name>
</gene>
<evidence type="ECO:0000313" key="1">
    <source>
        <dbReference type="EMBL" id="GAH98159.1"/>
    </source>
</evidence>
<feature type="non-terminal residue" evidence="1">
    <location>
        <position position="1"/>
    </location>
</feature>
<comment type="caution">
    <text evidence="1">The sequence shown here is derived from an EMBL/GenBank/DDBJ whole genome shotgun (WGS) entry which is preliminary data.</text>
</comment>
<accession>X1L6V3</accession>
<organism evidence="1">
    <name type="scientific">marine sediment metagenome</name>
    <dbReference type="NCBI Taxonomy" id="412755"/>
    <lineage>
        <taxon>unclassified sequences</taxon>
        <taxon>metagenomes</taxon>
        <taxon>ecological metagenomes</taxon>
    </lineage>
</organism>
<protein>
    <submittedName>
        <fullName evidence="1">Uncharacterized protein</fullName>
    </submittedName>
</protein>
<feature type="non-terminal residue" evidence="1">
    <location>
        <position position="69"/>
    </location>
</feature>
<dbReference type="EMBL" id="BARU01048657">
    <property type="protein sequence ID" value="GAH98159.1"/>
    <property type="molecule type" value="Genomic_DNA"/>
</dbReference>
<dbReference type="AlphaFoldDB" id="X1L6V3"/>
<proteinExistence type="predicted"/>
<sequence>LVLRQALSSATVRVIREEMGNQAADVDDIWQRRTELLFERLAVGWEIAGLGLDDQAMLLGRYRMADSET</sequence>
<reference evidence="1" key="1">
    <citation type="journal article" date="2014" name="Front. Microbiol.">
        <title>High frequency of phylogenetically diverse reductive dehalogenase-homologous genes in deep subseafloor sedimentary metagenomes.</title>
        <authorList>
            <person name="Kawai M."/>
            <person name="Futagami T."/>
            <person name="Toyoda A."/>
            <person name="Takaki Y."/>
            <person name="Nishi S."/>
            <person name="Hori S."/>
            <person name="Arai W."/>
            <person name="Tsubouchi T."/>
            <person name="Morono Y."/>
            <person name="Uchiyama I."/>
            <person name="Ito T."/>
            <person name="Fujiyama A."/>
            <person name="Inagaki F."/>
            <person name="Takami H."/>
        </authorList>
    </citation>
    <scope>NUCLEOTIDE SEQUENCE</scope>
    <source>
        <strain evidence="1">Expedition CK06-06</strain>
    </source>
</reference>
<name>X1L6V3_9ZZZZ</name>